<evidence type="ECO:0000313" key="2">
    <source>
        <dbReference type="Proteomes" id="UP001230649"/>
    </source>
</evidence>
<accession>A0ACC2W0T9</accession>
<reference evidence="1" key="1">
    <citation type="submission" date="2023-04" db="EMBL/GenBank/DDBJ databases">
        <title>Draft Genome sequencing of Naganishia species isolated from polar environments using Oxford Nanopore Technology.</title>
        <authorList>
            <person name="Leo P."/>
            <person name="Venkateswaran K."/>
        </authorList>
    </citation>
    <scope>NUCLEOTIDE SEQUENCE</scope>
    <source>
        <strain evidence="1">MNA-CCFEE 5262</strain>
    </source>
</reference>
<keyword evidence="2" id="KW-1185">Reference proteome</keyword>
<sequence length="1205" mass="134171">MDAEHLEGMSTHEEASTTTLNSALHDEAAALQANSDQVIPGISEENVNAEMALDPELGQMHETDHRDDLFYDPSVDQSGSNQFMMPGEMDNKVSGHVTQNINDMAAPTPLATVSVEHQTLIENENDVQQQNQQNEDEEEQENKRRRVQRACDACRRKKIRCDGAQAGKRNITCSNCLEQKIECTYVEAAKRRGPPPGYIEALEWKVQKFEDLLARVKPEINLLQVVGPSITRENFDLNEFTQSLSENGIDYMLQTGRARATKTLAVSERSGSARKGKNPAMHLPNRSTTLANAIEPPPSFPVHSQAEVDAVMGLLGHGGPHDPIDPRTGRHVERLMDRSDRMDDRARSHSVLDPSLVPSSIVGKDVGGEEASGTHYQTRIKEAEEAQESHNQEFSLEVQSNFPEEGYRYHGKSSGMQLLRTIVDYQSAEGSDSPQQSGKKFAVNISQSRRAAYWAIPMWEAVVSETKTEPLDLSRWPDPDLAQQLIDAYFATDNLILPLLNRVMFQKAYDTGVWKSNHRFAKVCLLVFANAAKSVDDPRVYWYSGDYHNEREAYKNSDLYKHSAGWRWVQAVMRTGKSWLSVTALEDLQVFVDIGIHTKAGYSRTTDKAEKELLKRAFWCLIYIDTYSSAAMGRSLQMSAEDYDVDYPLDVDDEFWDTGDPATDFVQPADRPSRISVFVCLLKLVKVINRSMKVIYPVNRDATSQDNSVKAQGRIIAELDSSLFAWLDSVPAHLRWDPQRADAAFFEQSCVLYAYYYFAQILIHRPFIPSPGAAQTLALPSLAICTNAARSCAHIAELQVARTRPNYHILLPAFTSAIVLLMNVWASKKSGRPQDSEVNLREVRKCVHALRDAEPWWRGAGRMRDILMELGSISDTSLQTPTRYGSNTTTPIRQQTFEPESSSLRRESHRAESSNDGEEGIDVLIRPKIEEQALPDTHVTDGNTQSSSAPESIPLANPTSYSDVPTQPWFTPNWQQPDPSTLSSFPMPVPSALPNDHPLARDLRTPRASTERPTGGLNFGSPSFGTYHPVFNGLNAGESSGTRPMSQSGPPPPYQDQGQSIPENQSASTDAAMLNGMYSLLSGNIHNLQLPEYQHWLHNVSQNAQVPYAGAPDIHSDPIFSSAIPNTNQLPLGDVQGADVQGMANGQWNNFDLGLNLDSALDVNGAMTDIWSMAPNNFEMDEWSRYLSQAQPPSGTTPSDPRRLQ</sequence>
<protein>
    <submittedName>
        <fullName evidence="1">Uncharacterized protein</fullName>
    </submittedName>
</protein>
<dbReference type="EMBL" id="JASBWS010000051">
    <property type="protein sequence ID" value="KAJ9104988.1"/>
    <property type="molecule type" value="Genomic_DNA"/>
</dbReference>
<dbReference type="Proteomes" id="UP001230649">
    <property type="component" value="Unassembled WGS sequence"/>
</dbReference>
<proteinExistence type="predicted"/>
<name>A0ACC2W0T9_9TREE</name>
<comment type="caution">
    <text evidence="1">The sequence shown here is derived from an EMBL/GenBank/DDBJ whole genome shotgun (WGS) entry which is preliminary data.</text>
</comment>
<organism evidence="1 2">
    <name type="scientific">Naganishia adeliensis</name>
    <dbReference type="NCBI Taxonomy" id="92952"/>
    <lineage>
        <taxon>Eukaryota</taxon>
        <taxon>Fungi</taxon>
        <taxon>Dikarya</taxon>
        <taxon>Basidiomycota</taxon>
        <taxon>Agaricomycotina</taxon>
        <taxon>Tremellomycetes</taxon>
        <taxon>Filobasidiales</taxon>
        <taxon>Filobasidiaceae</taxon>
        <taxon>Naganishia</taxon>
    </lineage>
</organism>
<evidence type="ECO:0000313" key="1">
    <source>
        <dbReference type="EMBL" id="KAJ9104988.1"/>
    </source>
</evidence>
<gene>
    <name evidence="1" type="ORF">QFC20_004428</name>
</gene>